<comment type="similarity">
    <text evidence="2 6">Belongs to the sodium:solute symporter (SSF) (TC 2.A.21) family.</text>
</comment>
<evidence type="ECO:0000256" key="6">
    <source>
        <dbReference type="RuleBase" id="RU362091"/>
    </source>
</evidence>
<feature type="transmembrane region" description="Helical" evidence="7">
    <location>
        <begin position="156"/>
        <end position="176"/>
    </location>
</feature>
<gene>
    <name evidence="8" type="primary">sglT_1</name>
    <name evidence="8" type="ORF">Hsar01_00183</name>
</gene>
<dbReference type="InterPro" id="IPR001734">
    <property type="entry name" value="Na/solute_symporter"/>
</dbReference>
<feature type="transmembrane region" description="Helical" evidence="7">
    <location>
        <begin position="6"/>
        <end position="22"/>
    </location>
</feature>
<feature type="transmembrane region" description="Helical" evidence="7">
    <location>
        <begin position="405"/>
        <end position="428"/>
    </location>
</feature>
<evidence type="ECO:0000313" key="9">
    <source>
        <dbReference type="Proteomes" id="UP001476282"/>
    </source>
</evidence>
<dbReference type="NCBIfam" id="TIGR00813">
    <property type="entry name" value="sss"/>
    <property type="match status" value="1"/>
</dbReference>
<feature type="transmembrane region" description="Helical" evidence="7">
    <location>
        <begin position="506"/>
        <end position="524"/>
    </location>
</feature>
<dbReference type="EMBL" id="BAABRI010000001">
    <property type="protein sequence ID" value="GAA5480978.1"/>
    <property type="molecule type" value="Genomic_DNA"/>
</dbReference>
<feature type="transmembrane region" description="Helical" evidence="7">
    <location>
        <begin position="545"/>
        <end position="565"/>
    </location>
</feature>
<dbReference type="Gene3D" id="1.20.1730.10">
    <property type="entry name" value="Sodium/glucose cotransporter"/>
    <property type="match status" value="1"/>
</dbReference>
<evidence type="ECO:0000313" key="8">
    <source>
        <dbReference type="EMBL" id="GAA5480978.1"/>
    </source>
</evidence>
<feature type="transmembrane region" description="Helical" evidence="7">
    <location>
        <begin position="34"/>
        <end position="57"/>
    </location>
</feature>
<feature type="transmembrane region" description="Helical" evidence="7">
    <location>
        <begin position="265"/>
        <end position="284"/>
    </location>
</feature>
<feature type="transmembrane region" description="Helical" evidence="7">
    <location>
        <begin position="466"/>
        <end position="486"/>
    </location>
</feature>
<feature type="transmembrane region" description="Helical" evidence="7">
    <location>
        <begin position="188"/>
        <end position="206"/>
    </location>
</feature>
<feature type="transmembrane region" description="Helical" evidence="7">
    <location>
        <begin position="117"/>
        <end position="144"/>
    </location>
</feature>
<evidence type="ECO:0000256" key="4">
    <source>
        <dbReference type="ARBA" id="ARBA00022989"/>
    </source>
</evidence>
<name>A0ABP9UMI9_9BACT</name>
<keyword evidence="9" id="KW-1185">Reference proteome</keyword>
<dbReference type="Proteomes" id="UP001476282">
    <property type="component" value="Unassembled WGS sequence"/>
</dbReference>
<reference evidence="8 9" key="1">
    <citation type="submission" date="2024-02" db="EMBL/GenBank/DDBJ databases">
        <title>Haloferula sargassicola NBRC 104335.</title>
        <authorList>
            <person name="Ichikawa N."/>
            <person name="Katano-Makiyama Y."/>
            <person name="Hidaka K."/>
        </authorList>
    </citation>
    <scope>NUCLEOTIDE SEQUENCE [LARGE SCALE GENOMIC DNA]</scope>
    <source>
        <strain evidence="8 9">NBRC 104335</strain>
    </source>
</reference>
<dbReference type="PANTHER" id="PTHR11819">
    <property type="entry name" value="SOLUTE CARRIER FAMILY 5"/>
    <property type="match status" value="1"/>
</dbReference>
<evidence type="ECO:0000256" key="5">
    <source>
        <dbReference type="ARBA" id="ARBA00023136"/>
    </source>
</evidence>
<evidence type="ECO:0000256" key="1">
    <source>
        <dbReference type="ARBA" id="ARBA00004141"/>
    </source>
</evidence>
<accession>A0ABP9UMI9</accession>
<feature type="transmembrane region" description="Helical" evidence="7">
    <location>
        <begin position="77"/>
        <end position="96"/>
    </location>
</feature>
<protein>
    <submittedName>
        <fullName evidence="8">Sodium/glucose cotransporter</fullName>
    </submittedName>
</protein>
<evidence type="ECO:0000256" key="2">
    <source>
        <dbReference type="ARBA" id="ARBA00006434"/>
    </source>
</evidence>
<dbReference type="PROSITE" id="PS50283">
    <property type="entry name" value="NA_SOLUT_SYMP_3"/>
    <property type="match status" value="1"/>
</dbReference>
<dbReference type="RefSeq" id="WP_353565134.1">
    <property type="nucleotide sequence ID" value="NZ_BAABRI010000001.1"/>
</dbReference>
<keyword evidence="5 7" id="KW-0472">Membrane</keyword>
<sequence>MEIILFTIFVVAVIGLGIYQGNKTSGDSEGGGASGYFLAGRGLTWWLVGFSLIAANISTEQFVGMSGQAADHLGMAIASYEWMAAITLVVVAFIFLPKFLKAGIYTAPEFLEYRYGLFSRMVMAIATLIILVGVPTASVIFSGAKVVSVYYPDVPLLGNLTSACWIIALIAAAYVFVGGLKACAWTDLVWGASLILGGAVVAWLAFQHLGNMDPATLAPTATQKDVTVDQLAQAGAFERFQMLNAGAAEVGGKLHMKRPLTDPDIPWTALVLGLWIPNFFYWGLNQYIIQRTLGSKSLAEGQKGIIFAAFLKLIVPFVVVIPGILAFNMFSAEMAKAGGGYDFDASFPLLLKNLIKPHPWISWFVLAAIFGAVVSSLASMLNSASTIATMDLFHKVKPHATEKQLVVTGKVFVVLFVVIAAIIAPFLANPKFGGIFTFIQEFQGFVSPGVLAVFLFGVLVPRAPRFLGWSGIILNAVLYGLIKFSLADIIVAKGLWFADSISFLDRMGICFIIVMIYCAVMTAVKPLPSPIILPENKAINLDSSPIAKLTGAAVIVMTIILYIVFW</sequence>
<comment type="caution">
    <text evidence="8">The sequence shown here is derived from an EMBL/GenBank/DDBJ whole genome shotgun (WGS) entry which is preliminary data.</text>
</comment>
<feature type="transmembrane region" description="Helical" evidence="7">
    <location>
        <begin position="305"/>
        <end position="327"/>
    </location>
</feature>
<dbReference type="PANTHER" id="PTHR11819:SF195">
    <property type="entry name" value="SODIUM_GLUCOSE COTRANSPORTER 4"/>
    <property type="match status" value="1"/>
</dbReference>
<comment type="subcellular location">
    <subcellularLocation>
        <location evidence="1">Membrane</location>
        <topology evidence="1">Multi-pass membrane protein</topology>
    </subcellularLocation>
</comment>
<evidence type="ECO:0000256" key="7">
    <source>
        <dbReference type="SAM" id="Phobius"/>
    </source>
</evidence>
<dbReference type="Pfam" id="PF00474">
    <property type="entry name" value="SSF"/>
    <property type="match status" value="1"/>
</dbReference>
<dbReference type="InterPro" id="IPR038377">
    <property type="entry name" value="Na/Glc_symporter_sf"/>
</dbReference>
<feature type="transmembrane region" description="Helical" evidence="7">
    <location>
        <begin position="434"/>
        <end position="459"/>
    </location>
</feature>
<organism evidence="8 9">
    <name type="scientific">Haloferula sargassicola</name>
    <dbReference type="NCBI Taxonomy" id="490096"/>
    <lineage>
        <taxon>Bacteria</taxon>
        <taxon>Pseudomonadati</taxon>
        <taxon>Verrucomicrobiota</taxon>
        <taxon>Verrucomicrobiia</taxon>
        <taxon>Verrucomicrobiales</taxon>
        <taxon>Verrucomicrobiaceae</taxon>
        <taxon>Haloferula</taxon>
    </lineage>
</organism>
<feature type="transmembrane region" description="Helical" evidence="7">
    <location>
        <begin position="360"/>
        <end position="384"/>
    </location>
</feature>
<evidence type="ECO:0000256" key="3">
    <source>
        <dbReference type="ARBA" id="ARBA00022692"/>
    </source>
</evidence>
<keyword evidence="4 7" id="KW-1133">Transmembrane helix</keyword>
<proteinExistence type="inferred from homology"/>
<keyword evidence="3 7" id="KW-0812">Transmembrane</keyword>